<evidence type="ECO:0000256" key="9">
    <source>
        <dbReference type="ARBA" id="ARBA00023180"/>
    </source>
</evidence>
<dbReference type="GO" id="GO:0071555">
    <property type="term" value="P:cell wall organization"/>
    <property type="evidence" value="ECO:0007669"/>
    <property type="project" value="UniProtKB-KW"/>
</dbReference>
<keyword evidence="10" id="KW-0119">Carbohydrate metabolism</keyword>
<dbReference type="AlphaFoldDB" id="Q750V0"/>
<keyword evidence="8" id="KW-0378">Hydrolase</keyword>
<evidence type="ECO:0000256" key="6">
    <source>
        <dbReference type="ARBA" id="ARBA00022525"/>
    </source>
</evidence>
<dbReference type="eggNOG" id="KOG2254">
    <property type="taxonomic scope" value="Eukaryota"/>
</dbReference>
<evidence type="ECO:0000256" key="1">
    <source>
        <dbReference type="ARBA" id="ARBA00000382"/>
    </source>
</evidence>
<evidence type="ECO:0000256" key="8">
    <source>
        <dbReference type="ARBA" id="ARBA00022801"/>
    </source>
</evidence>
<dbReference type="Gene3D" id="2.70.98.30">
    <property type="entry name" value="Golgi alpha-mannosidase II, domain 4"/>
    <property type="match status" value="1"/>
</dbReference>
<dbReference type="PROSITE" id="PS52008">
    <property type="entry name" value="GH81"/>
    <property type="match status" value="1"/>
</dbReference>
<comment type="catalytic activity">
    <reaction evidence="1">
        <text>Hydrolysis of (1-&gt;3)-beta-D-glucosidic linkages in (1-&gt;3)-beta-D-glucans.</text>
        <dbReference type="EC" id="3.2.1.39"/>
    </reaction>
</comment>
<keyword evidence="11" id="KW-0326">Glycosidase</keyword>
<keyword evidence="7" id="KW-0732">Signal</keyword>
<evidence type="ECO:0000256" key="2">
    <source>
        <dbReference type="ARBA" id="ARBA00004191"/>
    </source>
</evidence>
<dbReference type="GeneID" id="4622799"/>
<dbReference type="GO" id="GO:0000272">
    <property type="term" value="P:polysaccharide catabolic process"/>
    <property type="evidence" value="ECO:0007669"/>
    <property type="project" value="UniProtKB-KW"/>
</dbReference>
<dbReference type="Proteomes" id="UP000000591">
    <property type="component" value="Chromosome VII"/>
</dbReference>
<comment type="similarity">
    <text evidence="3">Belongs to the glycosyl hydrolase 81 family.</text>
</comment>
<evidence type="ECO:0000256" key="15">
    <source>
        <dbReference type="ARBA" id="ARBA00075210"/>
    </source>
</evidence>
<evidence type="ECO:0000256" key="12">
    <source>
        <dbReference type="ARBA" id="ARBA00023316"/>
    </source>
</evidence>
<dbReference type="FunFam" id="1.10.287.1170:FF:000001">
    <property type="entry name" value="Endo-1,3-beta-glucanase Engl1"/>
    <property type="match status" value="1"/>
</dbReference>
<dbReference type="FunCoup" id="Q750V0">
    <property type="interactions" value="226"/>
</dbReference>
<dbReference type="CAZy" id="GH81">
    <property type="family name" value="Glycoside Hydrolase Family 81"/>
</dbReference>
<dbReference type="Pfam" id="PF17652">
    <property type="entry name" value="Glyco_hydro81C"/>
    <property type="match status" value="1"/>
</dbReference>
<dbReference type="Gene3D" id="1.10.287.1170">
    <property type="entry name" value="glycoside hydrolase family 81 endo-[beta] glucanase"/>
    <property type="match status" value="1"/>
</dbReference>
<organism evidence="19 20">
    <name type="scientific">Eremothecium gossypii (strain ATCC 10895 / CBS 109.51 / FGSC 9923 / NRRL Y-1056)</name>
    <name type="common">Yeast</name>
    <name type="synonym">Ashbya gossypii</name>
    <dbReference type="NCBI Taxonomy" id="284811"/>
    <lineage>
        <taxon>Eukaryota</taxon>
        <taxon>Fungi</taxon>
        <taxon>Dikarya</taxon>
        <taxon>Ascomycota</taxon>
        <taxon>Saccharomycotina</taxon>
        <taxon>Saccharomycetes</taxon>
        <taxon>Saccharomycetales</taxon>
        <taxon>Saccharomycetaceae</taxon>
        <taxon>Eremothecium</taxon>
    </lineage>
</organism>
<evidence type="ECO:0000256" key="4">
    <source>
        <dbReference type="ARBA" id="ARBA00012780"/>
    </source>
</evidence>
<dbReference type="PANTHER" id="PTHR31983">
    <property type="entry name" value="ENDO-1,3(4)-BETA-GLUCANASE 1"/>
    <property type="match status" value="1"/>
</dbReference>
<dbReference type="HOGENOM" id="CLU_005482_2_1_1"/>
<dbReference type="OMA" id="YIQMIHA"/>
<evidence type="ECO:0000256" key="3">
    <source>
        <dbReference type="ARBA" id="ARBA00010730"/>
    </source>
</evidence>
<dbReference type="FunFam" id="2.70.98.30:FF:000006">
    <property type="entry name" value="Endo-1,3-beta-glucanase Engl1"/>
    <property type="match status" value="1"/>
</dbReference>
<feature type="domain" description="Glycosyl hydrolase family 81 C-terminal" evidence="18">
    <location>
        <begin position="415"/>
        <end position="763"/>
    </location>
</feature>
<protein>
    <recommendedName>
        <fullName evidence="14">Glucan endo-1,3-beta-D-glucosidase 1</fullName>
        <ecNumber evidence="4">3.2.1.39</ecNumber>
    </recommendedName>
    <alternativeName>
        <fullName evidence="15">Daughter specific expression protein 4</fullName>
    </alternativeName>
</protein>
<sequence length="770" mass="86280">MWHWIPANTGHYSRPAIPPPYVRYDMGNVTAPHRRNEYVPPIPPRNYATPPPLPPRPRDDFTNADTSTAKNDMSNLFSAPLSTDAPLSEFKRVQHEVKLLPGVHKDDKPVPTNKFYANMLVADQTLPIWTQPYSLWLDQEKSYVGMAISQIRADQRVFDTHNKPPRFFFAPRGIRSFVFSATEFNSSNAASLDMRDLKHLSAQARLAKSDHEYIQFPLVQGMGFVTAIYYNLVPKLYSPVGFRSIQGQTSPRSGINKYRVQLHDNVTWTLYVSVPQGQSLTLSLQNGAIVGDKGVNGCVFQIVSSTEDAIDRAAGCYPVDGSLTGSIDGSNGTYTLTYSTRGSSNGGTTLMYALPHHVEYATGKTTGKINSTLASTVLGNMQGYLTNVIEAKVPIASGLSFDPFTTIPDKMGPQYSDSVKQKIREAADKEVNNDVSRESDLDSMYYSGKILLKYAWILYVCQYILHDGDKVSKLMPKLKDAIQRFISNRQQLPLNYDTTWNGIISSGTIYQDFGNPYYNDHHFHYGYHVAAAAILAKVDADAGDGKWLAANKSWVENLIRDYANPHEDDKYFPVFRSFDWFTGHSWAKGVFESGDGKDQESSSEDVNAAYALKLWGQVTNNSKLAGIGDLMIGILRTSLNHYFLYLDDNRTMPAAFIKNKVSGILFDNKVDHATYFGAEPQYIHMIHAIPIIPASSFVRSPKFVREEWDQKLSSIVDEVDDGWKGLLMLNLALTDPQASYKFFSDNSFQDKYLDNGQSRTWSLAYSGAFL</sequence>
<dbReference type="PANTHER" id="PTHR31983:SF0">
    <property type="entry name" value="GLUCAN ENDO-1,3-BETA-D-GLUCOSIDASE 2"/>
    <property type="match status" value="1"/>
</dbReference>
<evidence type="ECO:0000259" key="18">
    <source>
        <dbReference type="Pfam" id="PF17652"/>
    </source>
</evidence>
<evidence type="ECO:0000256" key="16">
    <source>
        <dbReference type="SAM" id="MobiDB-lite"/>
    </source>
</evidence>
<evidence type="ECO:0000256" key="5">
    <source>
        <dbReference type="ARBA" id="ARBA00022512"/>
    </source>
</evidence>
<keyword evidence="6" id="KW-0964">Secreted</keyword>
<name>Q750V0_EREGS</name>
<dbReference type="OrthoDB" id="4473401at2759"/>
<evidence type="ECO:0000256" key="10">
    <source>
        <dbReference type="ARBA" id="ARBA00023277"/>
    </source>
</evidence>
<dbReference type="Pfam" id="PF03639">
    <property type="entry name" value="Glyco_hydro_81"/>
    <property type="match status" value="1"/>
</dbReference>
<dbReference type="InParanoid" id="Q750V0"/>
<dbReference type="KEGG" id="ago:AGOS_AGL161C"/>
<dbReference type="STRING" id="284811.Q750V0"/>
<dbReference type="EC" id="3.2.1.39" evidence="4"/>
<dbReference type="EMBL" id="AE016820">
    <property type="protein sequence ID" value="AAS54330.1"/>
    <property type="molecule type" value="Genomic_DNA"/>
</dbReference>
<accession>Q750V0</accession>
<evidence type="ECO:0000313" key="19">
    <source>
        <dbReference type="EMBL" id="AAS54330.1"/>
    </source>
</evidence>
<keyword evidence="20" id="KW-1185">Reference proteome</keyword>
<dbReference type="InterPro" id="IPR005200">
    <property type="entry name" value="Endo-beta-glucanase"/>
</dbReference>
<keyword evidence="9" id="KW-0325">Glycoprotein</keyword>
<dbReference type="GO" id="GO:0000920">
    <property type="term" value="P:septum digestion after cytokinesis"/>
    <property type="evidence" value="ECO:0007669"/>
    <property type="project" value="UniProtKB-ARBA"/>
</dbReference>
<keyword evidence="12" id="KW-0961">Cell wall biogenesis/degradation</keyword>
<evidence type="ECO:0000313" key="20">
    <source>
        <dbReference type="Proteomes" id="UP000000591"/>
    </source>
</evidence>
<feature type="compositionally biased region" description="Pro residues" evidence="16">
    <location>
        <begin position="40"/>
        <end position="55"/>
    </location>
</feature>
<keyword evidence="5" id="KW-0134">Cell wall</keyword>
<reference evidence="20" key="2">
    <citation type="journal article" date="2013" name="G3 (Bethesda)">
        <title>Genomes of Ashbya fungi isolated from insects reveal four mating-type loci, numerous translocations, lack of transposons, and distinct gene duplications.</title>
        <authorList>
            <person name="Dietrich F.S."/>
            <person name="Voegeli S."/>
            <person name="Kuo S."/>
            <person name="Philippsen P."/>
        </authorList>
    </citation>
    <scope>GENOME REANNOTATION</scope>
    <source>
        <strain evidence="20">ATCC 10895 / CBS 109.51 / FGSC 9923 / NRRL Y-1056</strain>
    </source>
</reference>
<evidence type="ECO:0000259" key="17">
    <source>
        <dbReference type="Pfam" id="PF03639"/>
    </source>
</evidence>
<dbReference type="GO" id="GO:0042973">
    <property type="term" value="F:glucan endo-1,3-beta-D-glucosidase activity"/>
    <property type="evidence" value="ECO:0000318"/>
    <property type="project" value="GO_Central"/>
</dbReference>
<evidence type="ECO:0000256" key="11">
    <source>
        <dbReference type="ARBA" id="ARBA00023295"/>
    </source>
</evidence>
<dbReference type="RefSeq" id="NP_986506.1">
    <property type="nucleotide sequence ID" value="NM_211568.1"/>
</dbReference>
<feature type="domain" description="Glycosyl hydrolase family 81 N-terminal" evidence="17">
    <location>
        <begin position="95"/>
        <end position="405"/>
    </location>
</feature>
<proteinExistence type="inferred from homology"/>
<dbReference type="InterPro" id="IPR040720">
    <property type="entry name" value="GH81_C"/>
</dbReference>
<keyword evidence="13" id="KW-0624">Polysaccharide degradation</keyword>
<dbReference type="GO" id="GO:0052861">
    <property type="term" value="F:endo-1,3(4)-beta-glucanase activity"/>
    <property type="evidence" value="ECO:0007669"/>
    <property type="project" value="InterPro"/>
</dbReference>
<evidence type="ECO:0000256" key="7">
    <source>
        <dbReference type="ARBA" id="ARBA00022729"/>
    </source>
</evidence>
<evidence type="ECO:0000256" key="14">
    <source>
        <dbReference type="ARBA" id="ARBA00074614"/>
    </source>
</evidence>
<feature type="region of interest" description="Disordered" evidence="16">
    <location>
        <begin position="35"/>
        <end position="65"/>
    </location>
</feature>
<gene>
    <name evidence="19" type="ORF">AGOS_AGL161C</name>
</gene>
<dbReference type="GO" id="GO:0009986">
    <property type="term" value="C:cell surface"/>
    <property type="evidence" value="ECO:0000318"/>
    <property type="project" value="GO_Central"/>
</dbReference>
<dbReference type="FunFam" id="1.20.5.420:FF:000008">
    <property type="entry name" value="Endo-1,3-beta-glucanase Engl1"/>
    <property type="match status" value="1"/>
</dbReference>
<evidence type="ECO:0000256" key="13">
    <source>
        <dbReference type="ARBA" id="ARBA00023326"/>
    </source>
</evidence>
<comment type="subcellular location">
    <subcellularLocation>
        <location evidence="2">Secreted</location>
        <location evidence="2">Cell wall</location>
    </subcellularLocation>
</comment>
<dbReference type="Gene3D" id="1.20.5.420">
    <property type="entry name" value="Immunoglobulin FC, subunit C"/>
    <property type="match status" value="1"/>
</dbReference>
<reference evidence="19 20" key="1">
    <citation type="journal article" date="2004" name="Science">
        <title>The Ashbya gossypii genome as a tool for mapping the ancient Saccharomyces cerevisiae genome.</title>
        <authorList>
            <person name="Dietrich F.S."/>
            <person name="Voegeli S."/>
            <person name="Brachat S."/>
            <person name="Lerch A."/>
            <person name="Gates K."/>
            <person name="Steiner S."/>
            <person name="Mohr C."/>
            <person name="Pohlmann R."/>
            <person name="Luedi P."/>
            <person name="Choi S."/>
            <person name="Wing R.A."/>
            <person name="Flavier A."/>
            <person name="Gaffney T.D."/>
            <person name="Philippsen P."/>
        </authorList>
    </citation>
    <scope>NUCLEOTIDE SEQUENCE [LARGE SCALE GENOMIC DNA]</scope>
    <source>
        <strain evidence="20">ATCC 10895 / CBS 109.51 / FGSC 9923 / NRRL Y-1056</strain>
    </source>
</reference>
<dbReference type="InterPro" id="IPR040451">
    <property type="entry name" value="GH81_N"/>
</dbReference>